<dbReference type="PANTHER" id="PTHR10681:SF128">
    <property type="entry name" value="THIOREDOXIN-DEPENDENT PEROXIDE REDUCTASE, MITOCHONDRIAL"/>
    <property type="match status" value="1"/>
</dbReference>
<protein>
    <submittedName>
        <fullName evidence="6">Peroxiredoxin</fullName>
    </submittedName>
</protein>
<dbReference type="InParanoid" id="S7XU25"/>
<dbReference type="PROSITE" id="PS51352">
    <property type="entry name" value="THIOREDOXIN_2"/>
    <property type="match status" value="1"/>
</dbReference>
<name>S7XU25_SPRLO</name>
<evidence type="ECO:0000256" key="3">
    <source>
        <dbReference type="PIRNR" id="PIRNR000239"/>
    </source>
</evidence>
<dbReference type="AlphaFoldDB" id="S7XU25"/>
<organism evidence="6 7">
    <name type="scientific">Spraguea lophii (strain 42_110)</name>
    <name type="common">Microsporidian parasite</name>
    <dbReference type="NCBI Taxonomy" id="1358809"/>
    <lineage>
        <taxon>Eukaryota</taxon>
        <taxon>Fungi</taxon>
        <taxon>Fungi incertae sedis</taxon>
        <taxon>Microsporidia</taxon>
        <taxon>Spragueidae</taxon>
        <taxon>Spraguea</taxon>
    </lineage>
</organism>
<dbReference type="HOGENOM" id="CLU_042529_21_3_1"/>
<dbReference type="Pfam" id="PF00578">
    <property type="entry name" value="AhpC-TSA"/>
    <property type="match status" value="1"/>
</dbReference>
<dbReference type="CDD" id="cd03015">
    <property type="entry name" value="PRX_Typ2cys"/>
    <property type="match status" value="1"/>
</dbReference>
<dbReference type="GO" id="GO:0045454">
    <property type="term" value="P:cell redox homeostasis"/>
    <property type="evidence" value="ECO:0007669"/>
    <property type="project" value="TreeGrafter"/>
</dbReference>
<dbReference type="STRING" id="1358809.S7XU25"/>
<dbReference type="GO" id="GO:0005829">
    <property type="term" value="C:cytosol"/>
    <property type="evidence" value="ECO:0007669"/>
    <property type="project" value="TreeGrafter"/>
</dbReference>
<dbReference type="InterPro" id="IPR024706">
    <property type="entry name" value="Peroxiredoxin_AhpC-typ"/>
</dbReference>
<dbReference type="GO" id="GO:0042744">
    <property type="term" value="P:hydrogen peroxide catabolic process"/>
    <property type="evidence" value="ECO:0007669"/>
    <property type="project" value="TreeGrafter"/>
</dbReference>
<dbReference type="InterPro" id="IPR036249">
    <property type="entry name" value="Thioredoxin-like_sf"/>
</dbReference>
<dbReference type="FunCoup" id="S7XU25">
    <property type="interactions" value="152"/>
</dbReference>
<comment type="similarity">
    <text evidence="1">Belongs to the peroxiredoxin family. AhpC/Prx1 subfamily.</text>
</comment>
<evidence type="ECO:0000256" key="1">
    <source>
        <dbReference type="ARBA" id="ARBA00009796"/>
    </source>
</evidence>
<keyword evidence="7" id="KW-1185">Reference proteome</keyword>
<dbReference type="GO" id="GO:0033554">
    <property type="term" value="P:cellular response to stress"/>
    <property type="evidence" value="ECO:0007669"/>
    <property type="project" value="TreeGrafter"/>
</dbReference>
<sequence>MLGNKLPDMELKALIKGEIEKVRFSEYEGKYLVIIMYPYDFTFVCPTEVNEISISADKFLEINTQVLYLSCDSIYSHITWSMIDRTDSGVRGVRWPMLSDYKKEFSQKMNLLDKDGHSMRATIIVNAEGIIKHISANDSMVGRNVPEILRLIKAFKYVEKCGEVCHVNWDN</sequence>
<dbReference type="PIRSF" id="PIRSF000239">
    <property type="entry name" value="AHPC"/>
    <property type="match status" value="1"/>
</dbReference>
<evidence type="ECO:0000256" key="2">
    <source>
        <dbReference type="ARBA" id="ARBA00023002"/>
    </source>
</evidence>
<comment type="function">
    <text evidence="3">Thiol-specific peroxidase that catalyzes the reduction of hydrogen peroxide and organic hydroperoxides to water and alcohols, respectively.</text>
</comment>
<reference evidence="7" key="1">
    <citation type="journal article" date="2013" name="PLoS Genet.">
        <title>The genome of Spraguea lophii and the basis of host-microsporidian interactions.</title>
        <authorList>
            <person name="Campbell S.E."/>
            <person name="Williams T.A."/>
            <person name="Yousuf A."/>
            <person name="Soanes D.M."/>
            <person name="Paszkiewicz K.H."/>
            <person name="Williams B.A.P."/>
        </authorList>
    </citation>
    <scope>NUCLEOTIDE SEQUENCE [LARGE SCALE GENOMIC DNA]</scope>
    <source>
        <strain evidence="7">42_110</strain>
    </source>
</reference>
<comment type="caution">
    <text evidence="6">The sequence shown here is derived from an EMBL/GenBank/DDBJ whole genome shotgun (WGS) entry which is preliminary data.</text>
</comment>
<keyword evidence="3" id="KW-0049">Antioxidant</keyword>
<keyword evidence="3" id="KW-0575">Peroxidase</keyword>
<gene>
    <name evidence="6" type="ORF">SLOPH_2251</name>
</gene>
<dbReference type="PANTHER" id="PTHR10681">
    <property type="entry name" value="THIOREDOXIN PEROXIDASE"/>
    <property type="match status" value="1"/>
</dbReference>
<dbReference type="InterPro" id="IPR000866">
    <property type="entry name" value="AhpC/TSA"/>
</dbReference>
<evidence type="ECO:0000256" key="4">
    <source>
        <dbReference type="PIRSR" id="PIRSR000239-1"/>
    </source>
</evidence>
<evidence type="ECO:0000313" key="7">
    <source>
        <dbReference type="Proteomes" id="UP000014978"/>
    </source>
</evidence>
<dbReference type="InterPro" id="IPR050217">
    <property type="entry name" value="Peroxiredoxin"/>
</dbReference>
<dbReference type="SUPFAM" id="SSF52833">
    <property type="entry name" value="Thioredoxin-like"/>
    <property type="match status" value="1"/>
</dbReference>
<feature type="active site" description="Cysteine sulfenic acid (-SOH) intermediate; for peroxidase activity" evidence="4">
    <location>
        <position position="45"/>
    </location>
</feature>
<accession>S7XU25</accession>
<feature type="domain" description="Thioredoxin" evidence="5">
    <location>
        <begin position="1"/>
        <end position="157"/>
    </location>
</feature>
<keyword evidence="3" id="KW-0676">Redox-active center</keyword>
<dbReference type="OMA" id="NNFGVMR"/>
<dbReference type="EMBL" id="ATCN01000269">
    <property type="protein sequence ID" value="EPR79408.1"/>
    <property type="molecule type" value="Genomic_DNA"/>
</dbReference>
<keyword evidence="2 3" id="KW-0560">Oxidoreductase</keyword>
<dbReference type="GO" id="GO:0006979">
    <property type="term" value="P:response to oxidative stress"/>
    <property type="evidence" value="ECO:0007669"/>
    <property type="project" value="TreeGrafter"/>
</dbReference>
<dbReference type="OrthoDB" id="185659at2759"/>
<dbReference type="Proteomes" id="UP000014978">
    <property type="component" value="Unassembled WGS sequence"/>
</dbReference>
<evidence type="ECO:0000313" key="6">
    <source>
        <dbReference type="EMBL" id="EPR79408.1"/>
    </source>
</evidence>
<dbReference type="Gene3D" id="3.40.30.10">
    <property type="entry name" value="Glutaredoxin"/>
    <property type="match status" value="1"/>
</dbReference>
<dbReference type="GO" id="GO:0008379">
    <property type="term" value="F:thioredoxin peroxidase activity"/>
    <property type="evidence" value="ECO:0007669"/>
    <property type="project" value="TreeGrafter"/>
</dbReference>
<dbReference type="InterPro" id="IPR013766">
    <property type="entry name" value="Thioredoxin_domain"/>
</dbReference>
<evidence type="ECO:0000259" key="5">
    <source>
        <dbReference type="PROSITE" id="PS51352"/>
    </source>
</evidence>
<dbReference type="VEuPathDB" id="MicrosporidiaDB:SLOPH_2251"/>
<proteinExistence type="inferred from homology"/>